<gene>
    <name evidence="5" type="ORF">THAOC_17026</name>
</gene>
<keyword evidence="6" id="KW-1185">Reference proteome</keyword>
<keyword evidence="2" id="KW-0479">Metal-binding</keyword>
<keyword evidence="2" id="KW-0862">Zinc</keyword>
<evidence type="ECO:0000259" key="4">
    <source>
        <dbReference type="PROSITE" id="PS50089"/>
    </source>
</evidence>
<dbReference type="SMART" id="SM00671">
    <property type="entry name" value="SEL1"/>
    <property type="match status" value="3"/>
</dbReference>
<evidence type="ECO:0000256" key="1">
    <source>
        <dbReference type="ARBA" id="ARBA00038101"/>
    </source>
</evidence>
<proteinExistence type="inferred from homology"/>
<dbReference type="OrthoDB" id="272077at2759"/>
<dbReference type="InterPro" id="IPR050767">
    <property type="entry name" value="Sel1_AlgK"/>
</dbReference>
<dbReference type="Proteomes" id="UP000266841">
    <property type="component" value="Unassembled WGS sequence"/>
</dbReference>
<dbReference type="GO" id="GO:0005789">
    <property type="term" value="C:endoplasmic reticulum membrane"/>
    <property type="evidence" value="ECO:0007669"/>
    <property type="project" value="TreeGrafter"/>
</dbReference>
<dbReference type="PANTHER" id="PTHR11102:SF147">
    <property type="entry name" value="SEL1L ADAPTOR SUBUNIT OF ERAD E3 UBIQUITIN LIGASE"/>
    <property type="match status" value="1"/>
</dbReference>
<dbReference type="eggNOG" id="ENOG502QV88">
    <property type="taxonomic scope" value="Eukaryota"/>
</dbReference>
<name>K0SN43_THAOC</name>
<dbReference type="SUPFAM" id="SSF57850">
    <property type="entry name" value="RING/U-box"/>
    <property type="match status" value="1"/>
</dbReference>
<dbReference type="InterPro" id="IPR006597">
    <property type="entry name" value="Sel1-like"/>
</dbReference>
<feature type="region of interest" description="Disordered" evidence="3">
    <location>
        <begin position="557"/>
        <end position="581"/>
    </location>
</feature>
<keyword evidence="2" id="KW-0863">Zinc-finger</keyword>
<dbReference type="Pfam" id="PF08238">
    <property type="entry name" value="Sel1"/>
    <property type="match status" value="2"/>
</dbReference>
<reference evidence="5 6" key="1">
    <citation type="journal article" date="2012" name="Genome Biol.">
        <title>Genome and low-iron response of an oceanic diatom adapted to chronic iron limitation.</title>
        <authorList>
            <person name="Lommer M."/>
            <person name="Specht M."/>
            <person name="Roy A.S."/>
            <person name="Kraemer L."/>
            <person name="Andreson R."/>
            <person name="Gutowska M.A."/>
            <person name="Wolf J."/>
            <person name="Bergner S.V."/>
            <person name="Schilhabel M.B."/>
            <person name="Klostermeier U.C."/>
            <person name="Beiko R.G."/>
            <person name="Rosenstiel P."/>
            <person name="Hippler M."/>
            <person name="Laroche J."/>
        </authorList>
    </citation>
    <scope>NUCLEOTIDE SEQUENCE [LARGE SCALE GENOMIC DNA]</scope>
    <source>
        <strain evidence="5 6">CCMP1005</strain>
    </source>
</reference>
<protein>
    <recommendedName>
        <fullName evidence="4">RING-type domain-containing protein</fullName>
    </recommendedName>
</protein>
<evidence type="ECO:0000256" key="3">
    <source>
        <dbReference type="SAM" id="MobiDB-lite"/>
    </source>
</evidence>
<evidence type="ECO:0000313" key="5">
    <source>
        <dbReference type="EMBL" id="EJK62366.1"/>
    </source>
</evidence>
<accession>K0SN43</accession>
<dbReference type="EMBL" id="AGNL01018941">
    <property type="protein sequence ID" value="EJK62366.1"/>
    <property type="molecule type" value="Genomic_DNA"/>
</dbReference>
<dbReference type="SUPFAM" id="SSF81901">
    <property type="entry name" value="HCP-like"/>
    <property type="match status" value="1"/>
</dbReference>
<dbReference type="Gene3D" id="1.25.40.10">
    <property type="entry name" value="Tetratricopeptide repeat domain"/>
    <property type="match status" value="1"/>
</dbReference>
<dbReference type="GO" id="GO:0008270">
    <property type="term" value="F:zinc ion binding"/>
    <property type="evidence" value="ECO:0007669"/>
    <property type="project" value="UniProtKB-KW"/>
</dbReference>
<feature type="compositionally biased region" description="Basic and acidic residues" evidence="3">
    <location>
        <begin position="572"/>
        <end position="581"/>
    </location>
</feature>
<organism evidence="5 6">
    <name type="scientific">Thalassiosira oceanica</name>
    <name type="common">Marine diatom</name>
    <dbReference type="NCBI Taxonomy" id="159749"/>
    <lineage>
        <taxon>Eukaryota</taxon>
        <taxon>Sar</taxon>
        <taxon>Stramenopiles</taxon>
        <taxon>Ochrophyta</taxon>
        <taxon>Bacillariophyta</taxon>
        <taxon>Coscinodiscophyceae</taxon>
        <taxon>Thalassiosirophycidae</taxon>
        <taxon>Thalassiosirales</taxon>
        <taxon>Thalassiosiraceae</taxon>
        <taxon>Thalassiosira</taxon>
    </lineage>
</organism>
<evidence type="ECO:0000313" key="6">
    <source>
        <dbReference type="Proteomes" id="UP000266841"/>
    </source>
</evidence>
<comment type="similarity">
    <text evidence="1">Belongs to the sel-1 family.</text>
</comment>
<dbReference type="InterPro" id="IPR001841">
    <property type="entry name" value="Znf_RING"/>
</dbReference>
<dbReference type="PANTHER" id="PTHR11102">
    <property type="entry name" value="SEL-1-LIKE PROTEIN"/>
    <property type="match status" value="1"/>
</dbReference>
<dbReference type="PROSITE" id="PS50089">
    <property type="entry name" value="ZF_RING_2"/>
    <property type="match status" value="1"/>
</dbReference>
<dbReference type="AlphaFoldDB" id="K0SN43"/>
<sequence length="640" mass="69746">MKICGACVRELPDGSYSEEQSRLRQSIRRCEECVAAGNQLVLMKKGHTRSEADDCPICQLPLPLDVHQSMSKMCCMKRVCNGCILAAVKRGMRDCPFCRAPTPDASKALAMIRKRVAAGDPVAIWFLGSQYFLGTYGLKKDTTRAVELYERAAELGVNEAHHNLGTLYAIGADVEKDMAKAFRHYEAAAMGGDVHARHNLGCIEGEAGNCDLGLQHILISAKLGNEDSLNTVKKMFMNGHATKADYAAALRGYQNAIEEMSSPDRDEAKALGFMKIKEMVRAAEVAKHLLRADVEAAIDASLSERQALHARRQPGTVHAERPLPNAKVDEVLLRPHDVPPLRERFRLGLELLVRHAARPEGVHPDDRGSASHLDGILAPPRGYGVVRLSQYELPRLAILEIASVVQPDGTSADAVGPHGVRDGPVRGPPGGVRAVRRYAVLSRELAGRERPLGAHRVPLLLPDLGVPLRPHEGVPSEQLVGAVARHGVLEPELRRPLENRGYHEAVPQDHAVVDLQQLDDFGEVHVHELVGGQPDHVMRQAVLGRARRREAEVGGLVRRDDGEGPSELDPELAGRRHDGARVDAAAEDDAALLDRRGIGRAARLGGDVGQGRLEDGAKRLGLAAREENRRGHDIESKCVF</sequence>
<dbReference type="GO" id="GO:0036503">
    <property type="term" value="P:ERAD pathway"/>
    <property type="evidence" value="ECO:0007669"/>
    <property type="project" value="TreeGrafter"/>
</dbReference>
<evidence type="ECO:0000256" key="2">
    <source>
        <dbReference type="PROSITE-ProRule" id="PRU00175"/>
    </source>
</evidence>
<feature type="domain" description="RING-type" evidence="4">
    <location>
        <begin position="55"/>
        <end position="99"/>
    </location>
</feature>
<comment type="caution">
    <text evidence="5">The sequence shown here is derived from an EMBL/GenBank/DDBJ whole genome shotgun (WGS) entry which is preliminary data.</text>
</comment>
<dbReference type="InterPro" id="IPR011990">
    <property type="entry name" value="TPR-like_helical_dom_sf"/>
</dbReference>